<protein>
    <submittedName>
        <fullName evidence="2">Uncharacterized protein</fullName>
    </submittedName>
</protein>
<proteinExistence type="predicted"/>
<keyword evidence="1" id="KW-1133">Transmembrane helix</keyword>
<feature type="transmembrane region" description="Helical" evidence="1">
    <location>
        <begin position="76"/>
        <end position="96"/>
    </location>
</feature>
<reference evidence="2" key="1">
    <citation type="submission" date="2021-08" db="EMBL/GenBank/DDBJ databases">
        <authorList>
            <person name="Nwanade C."/>
            <person name="Wang M."/>
            <person name="Masoudi A."/>
            <person name="Yu Z."/>
            <person name="Liu J."/>
        </authorList>
    </citation>
    <scope>NUCLEOTIDE SEQUENCE</scope>
    <source>
        <strain evidence="2">S166</strain>
    </source>
</reference>
<keyword evidence="1" id="KW-0812">Transmembrane</keyword>
<keyword evidence="3" id="KW-1185">Reference proteome</keyword>
<evidence type="ECO:0000256" key="1">
    <source>
        <dbReference type="SAM" id="Phobius"/>
    </source>
</evidence>
<name>A0ABY5WM40_9RHOB</name>
<sequence>MEKLLTPETFDFFARYLLAGFVFLAARARFIVGERPKPTEAVVEAVILSLINQMMFLMVLTVFPDLLSGGSRNIQLISEVVALPAISGALFGWLLGRNWMPDGFRRLFMPVSRPAAQAYQHAFTVADTPCFVLVAYTDNREVYGYFGEYSLASSNLEAGGIFLESLYLPGENGEWLPADPPRSAWLSLQDARSIEFF</sequence>
<feature type="transmembrane region" description="Helical" evidence="1">
    <location>
        <begin position="12"/>
        <end position="30"/>
    </location>
</feature>
<accession>A0ABY5WM40</accession>
<dbReference type="Pfam" id="PF19865">
    <property type="entry name" value="DUF6338"/>
    <property type="match status" value="1"/>
</dbReference>
<dbReference type="InterPro" id="IPR045919">
    <property type="entry name" value="DUF6338"/>
</dbReference>
<feature type="transmembrane region" description="Helical" evidence="1">
    <location>
        <begin position="42"/>
        <end position="64"/>
    </location>
</feature>
<gene>
    <name evidence="2" type="ORF">K3718_05725</name>
</gene>
<evidence type="ECO:0000313" key="3">
    <source>
        <dbReference type="Proteomes" id="UP001058514"/>
    </source>
</evidence>
<organism evidence="2 3">
    <name type="scientific">Leisingera aquaemixtae</name>
    <dbReference type="NCBI Taxonomy" id="1396826"/>
    <lineage>
        <taxon>Bacteria</taxon>
        <taxon>Pseudomonadati</taxon>
        <taxon>Pseudomonadota</taxon>
        <taxon>Alphaproteobacteria</taxon>
        <taxon>Rhodobacterales</taxon>
        <taxon>Roseobacteraceae</taxon>
        <taxon>Leisingera</taxon>
    </lineage>
</organism>
<dbReference type="RefSeq" id="WP_259965274.1">
    <property type="nucleotide sequence ID" value="NZ_CP081051.1"/>
</dbReference>
<keyword evidence="1" id="KW-0472">Membrane</keyword>
<dbReference type="Proteomes" id="UP001058514">
    <property type="component" value="Chromosome"/>
</dbReference>
<dbReference type="EMBL" id="CP081051">
    <property type="protein sequence ID" value="UWQ42587.1"/>
    <property type="molecule type" value="Genomic_DNA"/>
</dbReference>
<evidence type="ECO:0000313" key="2">
    <source>
        <dbReference type="EMBL" id="UWQ42587.1"/>
    </source>
</evidence>